<dbReference type="SMART" id="SM00448">
    <property type="entry name" value="REC"/>
    <property type="match status" value="1"/>
</dbReference>
<dbReference type="SUPFAM" id="SSF46894">
    <property type="entry name" value="C-terminal effector domain of the bipartite response regulators"/>
    <property type="match status" value="1"/>
</dbReference>
<dbReference type="SMART" id="SM00862">
    <property type="entry name" value="Trans_reg_C"/>
    <property type="match status" value="1"/>
</dbReference>
<dbReference type="EMBL" id="JACCKA010000094">
    <property type="protein sequence ID" value="NZA28522.1"/>
    <property type="molecule type" value="Genomic_DNA"/>
</dbReference>
<evidence type="ECO:0000256" key="1">
    <source>
        <dbReference type="ARBA" id="ARBA00022553"/>
    </source>
</evidence>
<evidence type="ECO:0000313" key="9">
    <source>
        <dbReference type="Proteomes" id="UP000578091"/>
    </source>
</evidence>
<evidence type="ECO:0000256" key="5">
    <source>
        <dbReference type="ARBA" id="ARBA00023163"/>
    </source>
</evidence>
<dbReference type="Pfam" id="PF00072">
    <property type="entry name" value="Response_reg"/>
    <property type="match status" value="1"/>
</dbReference>
<dbReference type="Pfam" id="PF00486">
    <property type="entry name" value="Trans_reg_C"/>
    <property type="match status" value="1"/>
</dbReference>
<evidence type="ECO:0000259" key="7">
    <source>
        <dbReference type="PROSITE" id="PS50110"/>
    </source>
</evidence>
<dbReference type="RefSeq" id="WP_180680286.1">
    <property type="nucleotide sequence ID" value="NZ_JACCKA010000094.1"/>
</dbReference>
<feature type="modified residue" description="4-aspartylphosphate" evidence="6">
    <location>
        <position position="72"/>
    </location>
</feature>
<dbReference type="InterPro" id="IPR036388">
    <property type="entry name" value="WH-like_DNA-bd_sf"/>
</dbReference>
<reference evidence="8 9" key="1">
    <citation type="submission" date="2020-07" db="EMBL/GenBank/DDBJ databases">
        <title>Luteimonas sp. SJ-92.</title>
        <authorList>
            <person name="Huang X.-X."/>
            <person name="Xu L."/>
            <person name="Sun J.-Q."/>
        </authorList>
    </citation>
    <scope>NUCLEOTIDE SEQUENCE [LARGE SCALE GENOMIC DNA]</scope>
    <source>
        <strain evidence="8 9">SJ-92</strain>
    </source>
</reference>
<name>A0A853JIJ2_9GAMM</name>
<evidence type="ECO:0000256" key="6">
    <source>
        <dbReference type="PROSITE-ProRule" id="PRU00169"/>
    </source>
</evidence>
<protein>
    <submittedName>
        <fullName evidence="8">Response regulator transcription factor</fullName>
    </submittedName>
</protein>
<dbReference type="Proteomes" id="UP000578091">
    <property type="component" value="Unassembled WGS sequence"/>
</dbReference>
<evidence type="ECO:0000256" key="4">
    <source>
        <dbReference type="ARBA" id="ARBA00023125"/>
    </source>
</evidence>
<accession>A0A853JIJ2</accession>
<dbReference type="GO" id="GO:0000156">
    <property type="term" value="F:phosphorelay response regulator activity"/>
    <property type="evidence" value="ECO:0007669"/>
    <property type="project" value="TreeGrafter"/>
</dbReference>
<organism evidence="8 9">
    <name type="scientific">Luteimonas salinisoli</name>
    <dbReference type="NCBI Taxonomy" id="2752307"/>
    <lineage>
        <taxon>Bacteria</taxon>
        <taxon>Pseudomonadati</taxon>
        <taxon>Pseudomonadota</taxon>
        <taxon>Gammaproteobacteria</taxon>
        <taxon>Lysobacterales</taxon>
        <taxon>Lysobacteraceae</taxon>
        <taxon>Luteimonas</taxon>
    </lineage>
</organism>
<dbReference type="SUPFAM" id="SSF52172">
    <property type="entry name" value="CheY-like"/>
    <property type="match status" value="1"/>
</dbReference>
<dbReference type="InterPro" id="IPR001789">
    <property type="entry name" value="Sig_transdc_resp-reg_receiver"/>
</dbReference>
<dbReference type="PANTHER" id="PTHR48111">
    <property type="entry name" value="REGULATOR OF RPOS"/>
    <property type="match status" value="1"/>
</dbReference>
<dbReference type="GO" id="GO:0032993">
    <property type="term" value="C:protein-DNA complex"/>
    <property type="evidence" value="ECO:0007669"/>
    <property type="project" value="TreeGrafter"/>
</dbReference>
<comment type="caution">
    <text evidence="8">The sequence shown here is derived from an EMBL/GenBank/DDBJ whole genome shotgun (WGS) entry which is preliminary data.</text>
</comment>
<dbReference type="InterPro" id="IPR039420">
    <property type="entry name" value="WalR-like"/>
</dbReference>
<dbReference type="GO" id="GO:0006355">
    <property type="term" value="P:regulation of DNA-templated transcription"/>
    <property type="evidence" value="ECO:0007669"/>
    <property type="project" value="InterPro"/>
</dbReference>
<keyword evidence="3" id="KW-0805">Transcription regulation</keyword>
<dbReference type="AlphaFoldDB" id="A0A853JIJ2"/>
<dbReference type="Gene3D" id="3.40.50.2300">
    <property type="match status" value="1"/>
</dbReference>
<proteinExistence type="predicted"/>
<dbReference type="Gene3D" id="6.10.250.690">
    <property type="match status" value="1"/>
</dbReference>
<dbReference type="GO" id="GO:0005829">
    <property type="term" value="C:cytosol"/>
    <property type="evidence" value="ECO:0007669"/>
    <property type="project" value="TreeGrafter"/>
</dbReference>
<sequence>MNPGLESLRTGQPAREQRHWHRILVVEDNESLRREVLLPAIAGAGYSCTAVGSALEMYRNLAARPYDLVLLDMGLPDEDGFVSIQHLRTLTRAAVVVLSGMDTDADRVRGLGNGADAYLCKPIEPEVLLAWIRSILRRTGTATADVAAPQRWRLVDGGWRLLAPEGVAVALSAAERILMGAFLGARGAQVKRDDLVSALAAEVPGFAASRLEMLVHRLRRKVQRATGANLPLVAIRGIGYAFDP</sequence>
<dbReference type="InterPro" id="IPR011006">
    <property type="entry name" value="CheY-like_superfamily"/>
</dbReference>
<keyword evidence="2" id="KW-0902">Two-component regulatory system</keyword>
<evidence type="ECO:0000256" key="2">
    <source>
        <dbReference type="ARBA" id="ARBA00023012"/>
    </source>
</evidence>
<feature type="domain" description="Response regulatory" evidence="7">
    <location>
        <begin position="22"/>
        <end position="136"/>
    </location>
</feature>
<evidence type="ECO:0000313" key="8">
    <source>
        <dbReference type="EMBL" id="NZA28522.1"/>
    </source>
</evidence>
<keyword evidence="9" id="KW-1185">Reference proteome</keyword>
<dbReference type="InterPro" id="IPR001867">
    <property type="entry name" value="OmpR/PhoB-type_DNA-bd"/>
</dbReference>
<keyword evidence="4" id="KW-0238">DNA-binding</keyword>
<gene>
    <name evidence="8" type="ORF">H0E84_19290</name>
</gene>
<dbReference type="PANTHER" id="PTHR48111:SF1">
    <property type="entry name" value="TWO-COMPONENT RESPONSE REGULATOR ORR33"/>
    <property type="match status" value="1"/>
</dbReference>
<evidence type="ECO:0000256" key="3">
    <source>
        <dbReference type="ARBA" id="ARBA00023015"/>
    </source>
</evidence>
<dbReference type="PROSITE" id="PS50110">
    <property type="entry name" value="RESPONSE_REGULATORY"/>
    <property type="match status" value="1"/>
</dbReference>
<dbReference type="InterPro" id="IPR016032">
    <property type="entry name" value="Sig_transdc_resp-reg_C-effctor"/>
</dbReference>
<keyword evidence="5" id="KW-0804">Transcription</keyword>
<keyword evidence="1 6" id="KW-0597">Phosphoprotein</keyword>
<dbReference type="Gene3D" id="1.10.10.10">
    <property type="entry name" value="Winged helix-like DNA-binding domain superfamily/Winged helix DNA-binding domain"/>
    <property type="match status" value="1"/>
</dbReference>
<dbReference type="GO" id="GO:0000976">
    <property type="term" value="F:transcription cis-regulatory region binding"/>
    <property type="evidence" value="ECO:0007669"/>
    <property type="project" value="TreeGrafter"/>
</dbReference>